<dbReference type="EMBL" id="EU967808">
    <property type="protein sequence ID" value="ACG39926.1"/>
    <property type="molecule type" value="mRNA"/>
</dbReference>
<sequence length="40" mass="4269">MDPFPGHPSSPHAISSLAALADALLTNDRSRWSAIAIEDH</sequence>
<reference evidence="1" key="1">
    <citation type="journal article" date="2009" name="Plant Mol. Biol.">
        <title>Insights into corn genes derived from large-scale cDNA sequencing.</title>
        <authorList>
            <person name="Alexandrov N.N."/>
            <person name="Brover V.V."/>
            <person name="Freidin S."/>
            <person name="Troukhan M.E."/>
            <person name="Tatarinova T.V."/>
            <person name="Zhang H."/>
            <person name="Swaller T.J."/>
            <person name="Lu Y.P."/>
            <person name="Bouck J."/>
            <person name="Flavell R.B."/>
            <person name="Feldmann K.A."/>
        </authorList>
    </citation>
    <scope>NUCLEOTIDE SEQUENCE</scope>
</reference>
<protein>
    <submittedName>
        <fullName evidence="1">Uncharacterized protein</fullName>
    </submittedName>
</protein>
<organism evidence="1">
    <name type="scientific">Zea mays</name>
    <name type="common">Maize</name>
    <dbReference type="NCBI Taxonomy" id="4577"/>
    <lineage>
        <taxon>Eukaryota</taxon>
        <taxon>Viridiplantae</taxon>
        <taxon>Streptophyta</taxon>
        <taxon>Embryophyta</taxon>
        <taxon>Tracheophyta</taxon>
        <taxon>Spermatophyta</taxon>
        <taxon>Magnoliopsida</taxon>
        <taxon>Liliopsida</taxon>
        <taxon>Poales</taxon>
        <taxon>Poaceae</taxon>
        <taxon>PACMAD clade</taxon>
        <taxon>Panicoideae</taxon>
        <taxon>Andropogonodae</taxon>
        <taxon>Andropogoneae</taxon>
        <taxon>Tripsacinae</taxon>
        <taxon>Zea</taxon>
    </lineage>
</organism>
<accession>B6TS43</accession>
<name>B6TS43_MAIZE</name>
<dbReference type="AlphaFoldDB" id="B6TS43"/>
<proteinExistence type="evidence at transcript level"/>
<evidence type="ECO:0000313" key="1">
    <source>
        <dbReference type="EMBL" id="ACG39926.1"/>
    </source>
</evidence>